<dbReference type="PANTHER" id="PTHR42913">
    <property type="entry name" value="APOPTOSIS-INDUCING FACTOR 1"/>
    <property type="match status" value="1"/>
</dbReference>
<comment type="caution">
    <text evidence="7">The sequence shown here is derived from an EMBL/GenBank/DDBJ whole genome shotgun (WGS) entry which is preliminary data.</text>
</comment>
<dbReference type="Pfam" id="PF07992">
    <property type="entry name" value="Pyr_redox_2"/>
    <property type="match status" value="1"/>
</dbReference>
<keyword evidence="4" id="KW-0274">FAD</keyword>
<evidence type="ECO:0000256" key="5">
    <source>
        <dbReference type="ARBA" id="ARBA00023002"/>
    </source>
</evidence>
<dbReference type="GO" id="GO:0003955">
    <property type="term" value="F:NAD(P)H dehydrogenase (quinone) activity"/>
    <property type="evidence" value="ECO:0007669"/>
    <property type="project" value="TreeGrafter"/>
</dbReference>
<keyword evidence="8" id="KW-1185">Reference proteome</keyword>
<comment type="similarity">
    <text evidence="2">Belongs to the NADH dehydrogenase family.</text>
</comment>
<name>A0A7C9HUE3_9DEIO</name>
<feature type="domain" description="FAD/NAD(P)-binding" evidence="6">
    <location>
        <begin position="6"/>
        <end position="296"/>
    </location>
</feature>
<protein>
    <recommendedName>
        <fullName evidence="6">FAD/NAD(P)-binding domain-containing protein</fullName>
    </recommendedName>
</protein>
<evidence type="ECO:0000313" key="7">
    <source>
        <dbReference type="EMBL" id="MVN88947.1"/>
    </source>
</evidence>
<evidence type="ECO:0000259" key="6">
    <source>
        <dbReference type="Pfam" id="PF07992"/>
    </source>
</evidence>
<evidence type="ECO:0000256" key="3">
    <source>
        <dbReference type="ARBA" id="ARBA00022630"/>
    </source>
</evidence>
<organism evidence="7 8">
    <name type="scientific">Deinococcus arboris</name>
    <dbReference type="NCBI Taxonomy" id="2682977"/>
    <lineage>
        <taxon>Bacteria</taxon>
        <taxon>Thermotogati</taxon>
        <taxon>Deinococcota</taxon>
        <taxon>Deinococci</taxon>
        <taxon>Deinococcales</taxon>
        <taxon>Deinococcaceae</taxon>
        <taxon>Deinococcus</taxon>
    </lineage>
</organism>
<dbReference type="PANTHER" id="PTHR42913:SF3">
    <property type="entry name" value="64 KDA MITOCHONDRIAL NADH DEHYDROGENASE (EUROFUNG)"/>
    <property type="match status" value="1"/>
</dbReference>
<keyword evidence="3" id="KW-0285">Flavoprotein</keyword>
<accession>A0A7C9HUE3</accession>
<sequence length="409" mass="44150">MSAAAQVVIVGGGYVGLDAYRALMRQLGEQVKRREVTITLINPVPYHTFHGFTGEGLGGLVPLAHTLTPLAPLIPHARFVQGQVTQVDLEAQRVHVAQEDGAETWLPYDHLVLGVGSVDPLDQVPGLRAHGRRLKNSRDMQAFRAEVTARFQARQPTTFNVIGGGYAGVEMAAALRERQQREGVGGEVHLLASGPVLETLGDRLAPLAAHARTSLRRAGVQVHEGERVTELVAAGAHASRFFPADLTLYAAGIAHTALPGTERLPRDARGRLLTDEFMRVPGHANIWTGGDAARVRRPQRDEDCPVNALWAMKHGMCAGNNIGRSLKGQPLRPFAYRGLGQSASLGLGDGITELLGMRFTGPLAWVMRLAFFAWFMPSKAQGARVVADLLWRRPKAVRAAAVDTPSTVA</sequence>
<proteinExistence type="inferred from homology"/>
<dbReference type="GO" id="GO:0019646">
    <property type="term" value="P:aerobic electron transport chain"/>
    <property type="evidence" value="ECO:0007669"/>
    <property type="project" value="TreeGrafter"/>
</dbReference>
<dbReference type="InterPro" id="IPR023753">
    <property type="entry name" value="FAD/NAD-binding_dom"/>
</dbReference>
<dbReference type="InterPro" id="IPR051169">
    <property type="entry name" value="NADH-Q_oxidoreductase"/>
</dbReference>
<evidence type="ECO:0000256" key="1">
    <source>
        <dbReference type="ARBA" id="ARBA00001974"/>
    </source>
</evidence>
<comment type="cofactor">
    <cofactor evidence="1">
        <name>FAD</name>
        <dbReference type="ChEBI" id="CHEBI:57692"/>
    </cofactor>
</comment>
<dbReference type="PRINTS" id="PR00368">
    <property type="entry name" value="FADPNR"/>
</dbReference>
<dbReference type="SUPFAM" id="SSF51905">
    <property type="entry name" value="FAD/NAD(P)-binding domain"/>
    <property type="match status" value="2"/>
</dbReference>
<evidence type="ECO:0000256" key="2">
    <source>
        <dbReference type="ARBA" id="ARBA00005272"/>
    </source>
</evidence>
<dbReference type="AlphaFoldDB" id="A0A7C9HUE3"/>
<dbReference type="Gene3D" id="3.50.50.100">
    <property type="match status" value="1"/>
</dbReference>
<dbReference type="Proteomes" id="UP000483286">
    <property type="component" value="Unassembled WGS sequence"/>
</dbReference>
<gene>
    <name evidence="7" type="ORF">GO986_19585</name>
</gene>
<dbReference type="InterPro" id="IPR036188">
    <property type="entry name" value="FAD/NAD-bd_sf"/>
</dbReference>
<keyword evidence="5" id="KW-0560">Oxidoreductase</keyword>
<dbReference type="RefSeq" id="WP_157461203.1">
    <property type="nucleotide sequence ID" value="NZ_WQLB01000038.1"/>
</dbReference>
<dbReference type="EMBL" id="WQLB01000038">
    <property type="protein sequence ID" value="MVN88947.1"/>
    <property type="molecule type" value="Genomic_DNA"/>
</dbReference>
<reference evidence="7 8" key="1">
    <citation type="submission" date="2019-12" db="EMBL/GenBank/DDBJ databases">
        <title>Deinococcus sp. HMF7620 Genome sequencing and assembly.</title>
        <authorList>
            <person name="Kang H."/>
            <person name="Kim H."/>
            <person name="Joh K."/>
        </authorList>
    </citation>
    <scope>NUCLEOTIDE SEQUENCE [LARGE SCALE GENOMIC DNA]</scope>
    <source>
        <strain evidence="7 8">HMF7620</strain>
    </source>
</reference>
<evidence type="ECO:0000313" key="8">
    <source>
        <dbReference type="Proteomes" id="UP000483286"/>
    </source>
</evidence>
<evidence type="ECO:0000256" key="4">
    <source>
        <dbReference type="ARBA" id="ARBA00022827"/>
    </source>
</evidence>